<reference evidence="4" key="3">
    <citation type="submission" date="2015-06" db="UniProtKB">
        <authorList>
            <consortium name="EnsemblProtists"/>
        </authorList>
    </citation>
    <scope>IDENTIFICATION</scope>
</reference>
<keyword evidence="1" id="KW-0812">Transmembrane</keyword>
<evidence type="ECO:0000313" key="5">
    <source>
        <dbReference type="Proteomes" id="UP000011087"/>
    </source>
</evidence>
<feature type="transmembrane region" description="Helical" evidence="1">
    <location>
        <begin position="86"/>
        <end position="105"/>
    </location>
</feature>
<feature type="transmembrane region" description="Helical" evidence="1">
    <location>
        <begin position="212"/>
        <end position="241"/>
    </location>
</feature>
<reference evidence="3 5" key="1">
    <citation type="journal article" date="2012" name="Nature">
        <title>Algal genomes reveal evolutionary mosaicism and the fate of nucleomorphs.</title>
        <authorList>
            <consortium name="DOE Joint Genome Institute"/>
            <person name="Curtis B.A."/>
            <person name="Tanifuji G."/>
            <person name="Burki F."/>
            <person name="Gruber A."/>
            <person name="Irimia M."/>
            <person name="Maruyama S."/>
            <person name="Arias M.C."/>
            <person name="Ball S.G."/>
            <person name="Gile G.H."/>
            <person name="Hirakawa Y."/>
            <person name="Hopkins J.F."/>
            <person name="Kuo A."/>
            <person name="Rensing S.A."/>
            <person name="Schmutz J."/>
            <person name="Symeonidi A."/>
            <person name="Elias M."/>
            <person name="Eveleigh R.J."/>
            <person name="Herman E.K."/>
            <person name="Klute M.J."/>
            <person name="Nakayama T."/>
            <person name="Obornik M."/>
            <person name="Reyes-Prieto A."/>
            <person name="Armbrust E.V."/>
            <person name="Aves S.J."/>
            <person name="Beiko R.G."/>
            <person name="Coutinho P."/>
            <person name="Dacks J.B."/>
            <person name="Durnford D.G."/>
            <person name="Fast N.M."/>
            <person name="Green B.R."/>
            <person name="Grisdale C.J."/>
            <person name="Hempel F."/>
            <person name="Henrissat B."/>
            <person name="Hoppner M.P."/>
            <person name="Ishida K."/>
            <person name="Kim E."/>
            <person name="Koreny L."/>
            <person name="Kroth P.G."/>
            <person name="Liu Y."/>
            <person name="Malik S.B."/>
            <person name="Maier U.G."/>
            <person name="McRose D."/>
            <person name="Mock T."/>
            <person name="Neilson J.A."/>
            <person name="Onodera N.T."/>
            <person name="Poole A.M."/>
            <person name="Pritham E.J."/>
            <person name="Richards T.A."/>
            <person name="Rocap G."/>
            <person name="Roy S.W."/>
            <person name="Sarai C."/>
            <person name="Schaack S."/>
            <person name="Shirato S."/>
            <person name="Slamovits C.H."/>
            <person name="Spencer D.F."/>
            <person name="Suzuki S."/>
            <person name="Worden A.Z."/>
            <person name="Zauner S."/>
            <person name="Barry K."/>
            <person name="Bell C."/>
            <person name="Bharti A.K."/>
            <person name="Crow J.A."/>
            <person name="Grimwood J."/>
            <person name="Kramer R."/>
            <person name="Lindquist E."/>
            <person name="Lucas S."/>
            <person name="Salamov A."/>
            <person name="McFadden G.I."/>
            <person name="Lane C.E."/>
            <person name="Keeling P.J."/>
            <person name="Gray M.W."/>
            <person name="Grigoriev I.V."/>
            <person name="Archibald J.M."/>
        </authorList>
    </citation>
    <scope>NUCLEOTIDE SEQUENCE</scope>
    <source>
        <strain evidence="3 5">CCMP2712</strain>
    </source>
</reference>
<accession>L1JHX7</accession>
<dbReference type="EMBL" id="JH992988">
    <property type="protein sequence ID" value="EKX47749.1"/>
    <property type="molecule type" value="Genomic_DNA"/>
</dbReference>
<gene>
    <name evidence="3" type="ORF">GUITHDRAFT_137142</name>
</gene>
<reference evidence="5" key="2">
    <citation type="submission" date="2012-11" db="EMBL/GenBank/DDBJ databases">
        <authorList>
            <person name="Kuo A."/>
            <person name="Curtis B.A."/>
            <person name="Tanifuji G."/>
            <person name="Burki F."/>
            <person name="Gruber A."/>
            <person name="Irimia M."/>
            <person name="Maruyama S."/>
            <person name="Arias M.C."/>
            <person name="Ball S.G."/>
            <person name="Gile G.H."/>
            <person name="Hirakawa Y."/>
            <person name="Hopkins J.F."/>
            <person name="Rensing S.A."/>
            <person name="Schmutz J."/>
            <person name="Symeonidi A."/>
            <person name="Elias M."/>
            <person name="Eveleigh R.J."/>
            <person name="Herman E.K."/>
            <person name="Klute M.J."/>
            <person name="Nakayama T."/>
            <person name="Obornik M."/>
            <person name="Reyes-Prieto A."/>
            <person name="Armbrust E.V."/>
            <person name="Aves S.J."/>
            <person name="Beiko R.G."/>
            <person name="Coutinho P."/>
            <person name="Dacks J.B."/>
            <person name="Durnford D.G."/>
            <person name="Fast N.M."/>
            <person name="Green B.R."/>
            <person name="Grisdale C."/>
            <person name="Hempe F."/>
            <person name="Henrissat B."/>
            <person name="Hoppner M.P."/>
            <person name="Ishida K.-I."/>
            <person name="Kim E."/>
            <person name="Koreny L."/>
            <person name="Kroth P.G."/>
            <person name="Liu Y."/>
            <person name="Malik S.-B."/>
            <person name="Maier U.G."/>
            <person name="McRose D."/>
            <person name="Mock T."/>
            <person name="Neilson J.A."/>
            <person name="Onodera N.T."/>
            <person name="Poole A.M."/>
            <person name="Pritham E.J."/>
            <person name="Richards T.A."/>
            <person name="Rocap G."/>
            <person name="Roy S.W."/>
            <person name="Sarai C."/>
            <person name="Schaack S."/>
            <person name="Shirato S."/>
            <person name="Slamovits C.H."/>
            <person name="Spencer D.F."/>
            <person name="Suzuki S."/>
            <person name="Worden A.Z."/>
            <person name="Zauner S."/>
            <person name="Barry K."/>
            <person name="Bell C."/>
            <person name="Bharti A.K."/>
            <person name="Crow J.A."/>
            <person name="Grimwood J."/>
            <person name="Kramer R."/>
            <person name="Lindquist E."/>
            <person name="Lucas S."/>
            <person name="Salamov A."/>
            <person name="McFadden G.I."/>
            <person name="Lane C.E."/>
            <person name="Keeling P.J."/>
            <person name="Gray M.W."/>
            <person name="Grigoriev I.V."/>
            <person name="Archibald J.M."/>
        </authorList>
    </citation>
    <scope>NUCLEOTIDE SEQUENCE</scope>
    <source>
        <strain evidence="5">CCMP2712</strain>
    </source>
</reference>
<feature type="chain" id="PRO_5008771356" evidence="2">
    <location>
        <begin position="25"/>
        <end position="305"/>
    </location>
</feature>
<dbReference type="EnsemblProtists" id="EKX47749">
    <property type="protein sequence ID" value="EKX47749"/>
    <property type="gene ID" value="GUITHDRAFT_137142"/>
</dbReference>
<name>L1JHX7_GUITC</name>
<dbReference type="PaxDb" id="55529-EKX47749"/>
<dbReference type="GeneID" id="17304388"/>
<dbReference type="Proteomes" id="UP000011087">
    <property type="component" value="Unassembled WGS sequence"/>
</dbReference>
<feature type="transmembrane region" description="Helical" evidence="1">
    <location>
        <begin position="112"/>
        <end position="131"/>
    </location>
</feature>
<dbReference type="RefSeq" id="XP_005834729.1">
    <property type="nucleotide sequence ID" value="XM_005834672.1"/>
</dbReference>
<keyword evidence="1" id="KW-1133">Transmembrane helix</keyword>
<feature type="transmembrane region" description="Helical" evidence="1">
    <location>
        <begin position="253"/>
        <end position="278"/>
    </location>
</feature>
<organism evidence="3">
    <name type="scientific">Guillardia theta (strain CCMP2712)</name>
    <name type="common">Cryptophyte</name>
    <dbReference type="NCBI Taxonomy" id="905079"/>
    <lineage>
        <taxon>Eukaryota</taxon>
        <taxon>Cryptophyceae</taxon>
        <taxon>Pyrenomonadales</taxon>
        <taxon>Geminigeraceae</taxon>
        <taxon>Guillardia</taxon>
    </lineage>
</organism>
<evidence type="ECO:0000256" key="2">
    <source>
        <dbReference type="SAM" id="SignalP"/>
    </source>
</evidence>
<protein>
    <submittedName>
        <fullName evidence="3 4">Uncharacterized protein</fullName>
    </submittedName>
</protein>
<evidence type="ECO:0000313" key="3">
    <source>
        <dbReference type="EMBL" id="EKX47749.1"/>
    </source>
</evidence>
<proteinExistence type="predicted"/>
<evidence type="ECO:0000256" key="1">
    <source>
        <dbReference type="SAM" id="Phobius"/>
    </source>
</evidence>
<dbReference type="HOGENOM" id="CLU_913506_0_0_1"/>
<dbReference type="KEGG" id="gtt:GUITHDRAFT_137142"/>
<keyword evidence="2" id="KW-0732">Signal</keyword>
<sequence>MAHSARKSIALVALLVANDCPALAFRYAPLGAQHSLATMSFRCQGSVVARSPLKLPETRSVSRVRMGGSRQGDVTFESLQESLPPLMLNVMFGLSAVALAGMVLNGYSLSPLGTFIVTCLHALSVVPNYLLRAGKRFPEARIFTLEDKEFVYPSIQTRLCCTVLQWFFNRFVVLFYELLWVFRSSRFFHQSVMGLKYINAQTGRDVGWKRMFFGVFVLGHFGPFLAGGLAGGLFGLISAIAAPAGSQGVIAEMVYFGKAGSILLALLLSVLNILHAFWDDKNRFYMDKISSTILVYDELNINRSD</sequence>
<dbReference type="AlphaFoldDB" id="L1JHX7"/>
<keyword evidence="1" id="KW-0472">Membrane</keyword>
<keyword evidence="5" id="KW-1185">Reference proteome</keyword>
<evidence type="ECO:0000313" key="4">
    <source>
        <dbReference type="EnsemblProtists" id="EKX47749"/>
    </source>
</evidence>
<feature type="signal peptide" evidence="2">
    <location>
        <begin position="1"/>
        <end position="24"/>
    </location>
</feature>